<dbReference type="InterPro" id="IPR013507">
    <property type="entry name" value="DNA_mismatch_S5_2-like"/>
</dbReference>
<feature type="compositionally biased region" description="Low complexity" evidence="3">
    <location>
        <begin position="387"/>
        <end position="403"/>
    </location>
</feature>
<dbReference type="GO" id="GO:0016887">
    <property type="term" value="F:ATP hydrolysis activity"/>
    <property type="evidence" value="ECO:0007669"/>
    <property type="project" value="InterPro"/>
</dbReference>
<protein>
    <submittedName>
        <fullName evidence="5">DNA mismatch repair protein</fullName>
    </submittedName>
</protein>
<sequence length="561" mass="57948">METELANPAIRRLPLREATLVRSACALPSIAAIAEELVLNALDAGASEVSVSVDVLGCYIQVRDNGCGIDLDGLRMIGDRHVTSKLASLADLDSAAAPSSTHAAVLRFGLRQSVGPAHEVRAVGTTVTARDLFANRSVSRKQHQRPGAAAAEVEQARSRLMALAIAHPAVALRLHDLGCNLTVLRTSITSSPLSSLRASLGELEPPPMVPLAFMHAGFSLEGFAAVPPAGHRSRECQHLFLNQRPLSPRTELHQLLEAALTKVALALTAASAPTAGGSAQAPTSVPHAAFVLFLRCPPSCFDLTLEPDKSDATFIDGGLTASLTLVQAITRFVSMHCEPALSTHAASRLIEACLPTSSRRSGGGGGARSGSASATAGTKGTKGSGTGSRSSGGSRSASAATGSSEGGGAAGSSEAARMPPSSLASQLGLMAPLAPITAPLKAPKRPFAPLATIAPRQRLNTVPLQSVDLGERAMLEYAQALEDTAGGSTLAPPAVLRVLASKACRRAIMFGDTLSVTQCQALLEELARCEQPLQCAHGRPTIAPLVDLAALRLPERMEGDL</sequence>
<dbReference type="OrthoDB" id="429932at2759"/>
<dbReference type="InterPro" id="IPR038973">
    <property type="entry name" value="MutL/Mlh/Pms-like"/>
</dbReference>
<dbReference type="Gene3D" id="3.30.565.10">
    <property type="entry name" value="Histidine kinase-like ATPase, C-terminal domain"/>
    <property type="match status" value="1"/>
</dbReference>
<dbReference type="GO" id="GO:0005524">
    <property type="term" value="F:ATP binding"/>
    <property type="evidence" value="ECO:0007669"/>
    <property type="project" value="InterPro"/>
</dbReference>
<gene>
    <name evidence="5" type="ORF">Ctob_000946</name>
</gene>
<dbReference type="PANTHER" id="PTHR10073">
    <property type="entry name" value="DNA MISMATCH REPAIR PROTEIN MLH, PMS, MUTL"/>
    <property type="match status" value="1"/>
</dbReference>
<dbReference type="SUPFAM" id="SSF54211">
    <property type="entry name" value="Ribosomal protein S5 domain 2-like"/>
    <property type="match status" value="1"/>
</dbReference>
<evidence type="ECO:0000259" key="4">
    <source>
        <dbReference type="SMART" id="SM01340"/>
    </source>
</evidence>
<dbReference type="GO" id="GO:0140664">
    <property type="term" value="F:ATP-dependent DNA damage sensor activity"/>
    <property type="evidence" value="ECO:0007669"/>
    <property type="project" value="InterPro"/>
</dbReference>
<dbReference type="Pfam" id="PF02518">
    <property type="entry name" value="HATPase_c"/>
    <property type="match status" value="1"/>
</dbReference>
<dbReference type="SUPFAM" id="SSF118116">
    <property type="entry name" value="DNA mismatch repair protein MutL"/>
    <property type="match status" value="1"/>
</dbReference>
<dbReference type="SMART" id="SM01340">
    <property type="entry name" value="DNA_mis_repair"/>
    <property type="match status" value="1"/>
</dbReference>
<dbReference type="EMBL" id="JWZX01003346">
    <property type="protein sequence ID" value="KOO21648.1"/>
    <property type="molecule type" value="Genomic_DNA"/>
</dbReference>
<dbReference type="InterPro" id="IPR042120">
    <property type="entry name" value="MutL_C_dimsub"/>
</dbReference>
<organism evidence="5 6">
    <name type="scientific">Chrysochromulina tobinii</name>
    <dbReference type="NCBI Taxonomy" id="1460289"/>
    <lineage>
        <taxon>Eukaryota</taxon>
        <taxon>Haptista</taxon>
        <taxon>Haptophyta</taxon>
        <taxon>Prymnesiophyceae</taxon>
        <taxon>Prymnesiales</taxon>
        <taxon>Chrysochromulinaceae</taxon>
        <taxon>Chrysochromulina</taxon>
    </lineage>
</organism>
<comment type="similarity">
    <text evidence="1">Belongs to the DNA mismatch repair MutL/HexB family.</text>
</comment>
<evidence type="ECO:0000256" key="2">
    <source>
        <dbReference type="ARBA" id="ARBA00022763"/>
    </source>
</evidence>
<feature type="region of interest" description="Disordered" evidence="3">
    <location>
        <begin position="357"/>
        <end position="423"/>
    </location>
</feature>
<reference evidence="6" key="1">
    <citation type="journal article" date="2015" name="PLoS Genet.">
        <title>Genome Sequence and Transcriptome Analyses of Chrysochromulina tobin: Metabolic Tools for Enhanced Algal Fitness in the Prominent Order Prymnesiales (Haptophyceae).</title>
        <authorList>
            <person name="Hovde B.T."/>
            <person name="Deodato C.R."/>
            <person name="Hunsperger H.M."/>
            <person name="Ryken S.A."/>
            <person name="Yost W."/>
            <person name="Jha R.K."/>
            <person name="Patterson J."/>
            <person name="Monnat R.J. Jr."/>
            <person name="Barlow S.B."/>
            <person name="Starkenburg S.R."/>
            <person name="Cattolico R.A."/>
        </authorList>
    </citation>
    <scope>NUCLEOTIDE SEQUENCE</scope>
    <source>
        <strain evidence="6">CCMP291</strain>
    </source>
</reference>
<dbReference type="CDD" id="cd00782">
    <property type="entry name" value="MutL_Trans"/>
    <property type="match status" value="1"/>
</dbReference>
<dbReference type="PANTHER" id="PTHR10073:SF47">
    <property type="entry name" value="DNA MISMATCH REPAIR PROTEIN MLH3"/>
    <property type="match status" value="1"/>
</dbReference>
<keyword evidence="6" id="KW-1185">Reference proteome</keyword>
<evidence type="ECO:0000313" key="5">
    <source>
        <dbReference type="EMBL" id="KOO21648.1"/>
    </source>
</evidence>
<accession>A0A0M0J602</accession>
<evidence type="ECO:0000313" key="6">
    <source>
        <dbReference type="Proteomes" id="UP000037460"/>
    </source>
</evidence>
<dbReference type="Gene3D" id="3.30.230.10">
    <property type="match status" value="1"/>
</dbReference>
<dbReference type="Proteomes" id="UP000037460">
    <property type="component" value="Unassembled WGS sequence"/>
</dbReference>
<dbReference type="Gene3D" id="3.30.1540.20">
    <property type="entry name" value="MutL, C-terminal domain, dimerisation subdomain"/>
    <property type="match status" value="1"/>
</dbReference>
<evidence type="ECO:0000256" key="1">
    <source>
        <dbReference type="ARBA" id="ARBA00006082"/>
    </source>
</evidence>
<proteinExistence type="inferred from homology"/>
<keyword evidence="2" id="KW-0227">DNA damage</keyword>
<feature type="domain" description="DNA mismatch repair protein S5" evidence="4">
    <location>
        <begin position="196"/>
        <end position="334"/>
    </location>
</feature>
<dbReference type="InterPro" id="IPR003594">
    <property type="entry name" value="HATPase_dom"/>
</dbReference>
<dbReference type="GO" id="GO:0032300">
    <property type="term" value="C:mismatch repair complex"/>
    <property type="evidence" value="ECO:0007669"/>
    <property type="project" value="InterPro"/>
</dbReference>
<dbReference type="InterPro" id="IPR036890">
    <property type="entry name" value="HATPase_C_sf"/>
</dbReference>
<name>A0A0M0J602_9EUKA</name>
<dbReference type="SUPFAM" id="SSF55874">
    <property type="entry name" value="ATPase domain of HSP90 chaperone/DNA topoisomerase II/histidine kinase"/>
    <property type="match status" value="1"/>
</dbReference>
<dbReference type="GO" id="GO:0006298">
    <property type="term" value="P:mismatch repair"/>
    <property type="evidence" value="ECO:0007669"/>
    <property type="project" value="InterPro"/>
</dbReference>
<dbReference type="AlphaFoldDB" id="A0A0M0J602"/>
<feature type="compositionally biased region" description="Low complexity" evidence="3">
    <location>
        <begin position="369"/>
        <end position="379"/>
    </location>
</feature>
<comment type="caution">
    <text evidence="5">The sequence shown here is derived from an EMBL/GenBank/DDBJ whole genome shotgun (WGS) entry which is preliminary data.</text>
</comment>
<dbReference type="InterPro" id="IPR020568">
    <property type="entry name" value="Ribosomal_Su5_D2-typ_SF"/>
</dbReference>
<evidence type="ECO:0000256" key="3">
    <source>
        <dbReference type="SAM" id="MobiDB-lite"/>
    </source>
</evidence>
<dbReference type="InterPro" id="IPR014721">
    <property type="entry name" value="Ribsml_uS5_D2-typ_fold_subgr"/>
</dbReference>
<dbReference type="GO" id="GO:0030983">
    <property type="term" value="F:mismatched DNA binding"/>
    <property type="evidence" value="ECO:0007669"/>
    <property type="project" value="InterPro"/>
</dbReference>
<dbReference type="InterPro" id="IPR037198">
    <property type="entry name" value="MutL_C_sf"/>
</dbReference>